<dbReference type="EMBL" id="KB468135">
    <property type="protein sequence ID" value="PCH43187.1"/>
    <property type="molecule type" value="Genomic_DNA"/>
</dbReference>
<feature type="transmembrane region" description="Helical" evidence="1">
    <location>
        <begin position="131"/>
        <end position="157"/>
    </location>
</feature>
<gene>
    <name evidence="2" type="ORF">WOLCODRAFT_138232</name>
</gene>
<organism evidence="2 3">
    <name type="scientific">Wolfiporia cocos (strain MD-104)</name>
    <name type="common">Brown rot fungus</name>
    <dbReference type="NCBI Taxonomy" id="742152"/>
    <lineage>
        <taxon>Eukaryota</taxon>
        <taxon>Fungi</taxon>
        <taxon>Dikarya</taxon>
        <taxon>Basidiomycota</taxon>
        <taxon>Agaricomycotina</taxon>
        <taxon>Agaricomycetes</taxon>
        <taxon>Polyporales</taxon>
        <taxon>Phaeolaceae</taxon>
        <taxon>Wolfiporia</taxon>
    </lineage>
</organism>
<keyword evidence="1" id="KW-1133">Transmembrane helix</keyword>
<dbReference type="PANTHER" id="PTHR38646">
    <property type="entry name" value="YALI0F00814P"/>
    <property type="match status" value="1"/>
</dbReference>
<dbReference type="OMA" id="HSRHDFA"/>
<proteinExistence type="predicted"/>
<keyword evidence="1" id="KW-0472">Membrane</keyword>
<keyword evidence="3" id="KW-1185">Reference proteome</keyword>
<keyword evidence="1" id="KW-0812">Transmembrane</keyword>
<dbReference type="PANTHER" id="PTHR38646:SF1">
    <property type="entry name" value="DUF202 DOMAIN-CONTAINING PROTEIN"/>
    <property type="match status" value="1"/>
</dbReference>
<evidence type="ECO:0000313" key="2">
    <source>
        <dbReference type="EMBL" id="PCH43187.1"/>
    </source>
</evidence>
<name>A0A2H3K434_WOLCO</name>
<evidence type="ECO:0008006" key="4">
    <source>
        <dbReference type="Google" id="ProtNLM"/>
    </source>
</evidence>
<evidence type="ECO:0000313" key="3">
    <source>
        <dbReference type="Proteomes" id="UP000218811"/>
    </source>
</evidence>
<sequence length="167" mass="18934">MSQIEAEPTPRSSLRYYRGHRSHSFYPDDINEIVEIRARQRTFDGAYGRSALGNLGYSLTILRLFDKRFAKIGIVYAILAGLLYVLAYFRHQHARHDFADRYKERAYEHAIPTIGQHGKHIFGRPFVTAGWIVAAVAVVVAVVEIALLVLILTIDLSDLAAEQGHRK</sequence>
<dbReference type="AlphaFoldDB" id="A0A2H3K434"/>
<accession>A0A2H3K434</accession>
<reference evidence="2 3" key="1">
    <citation type="journal article" date="2012" name="Science">
        <title>The Paleozoic origin of enzymatic lignin decomposition reconstructed from 31 fungal genomes.</title>
        <authorList>
            <person name="Floudas D."/>
            <person name="Binder M."/>
            <person name="Riley R."/>
            <person name="Barry K."/>
            <person name="Blanchette R.A."/>
            <person name="Henrissat B."/>
            <person name="Martinez A.T."/>
            <person name="Otillar R."/>
            <person name="Spatafora J.W."/>
            <person name="Yadav J.S."/>
            <person name="Aerts A."/>
            <person name="Benoit I."/>
            <person name="Boyd A."/>
            <person name="Carlson A."/>
            <person name="Copeland A."/>
            <person name="Coutinho P.M."/>
            <person name="de Vries R.P."/>
            <person name="Ferreira P."/>
            <person name="Findley K."/>
            <person name="Foster B."/>
            <person name="Gaskell J."/>
            <person name="Glotzer D."/>
            <person name="Gorecki P."/>
            <person name="Heitman J."/>
            <person name="Hesse C."/>
            <person name="Hori C."/>
            <person name="Igarashi K."/>
            <person name="Jurgens J.A."/>
            <person name="Kallen N."/>
            <person name="Kersten P."/>
            <person name="Kohler A."/>
            <person name="Kuees U."/>
            <person name="Kumar T.K.A."/>
            <person name="Kuo A."/>
            <person name="LaButti K."/>
            <person name="Larrondo L.F."/>
            <person name="Lindquist E."/>
            <person name="Ling A."/>
            <person name="Lombard V."/>
            <person name="Lucas S."/>
            <person name="Lundell T."/>
            <person name="Martin R."/>
            <person name="McLaughlin D.J."/>
            <person name="Morgenstern I."/>
            <person name="Morin E."/>
            <person name="Murat C."/>
            <person name="Nagy L.G."/>
            <person name="Nolan M."/>
            <person name="Ohm R.A."/>
            <person name="Patyshakuliyeva A."/>
            <person name="Rokas A."/>
            <person name="Ruiz-Duenas F.J."/>
            <person name="Sabat G."/>
            <person name="Salamov A."/>
            <person name="Samejima M."/>
            <person name="Schmutz J."/>
            <person name="Slot J.C."/>
            <person name="St John F."/>
            <person name="Stenlid J."/>
            <person name="Sun H."/>
            <person name="Sun S."/>
            <person name="Syed K."/>
            <person name="Tsang A."/>
            <person name="Wiebenga A."/>
            <person name="Young D."/>
            <person name="Pisabarro A."/>
            <person name="Eastwood D.C."/>
            <person name="Martin F."/>
            <person name="Cullen D."/>
            <person name="Grigoriev I.V."/>
            <person name="Hibbett D.S."/>
        </authorList>
    </citation>
    <scope>NUCLEOTIDE SEQUENCE [LARGE SCALE GENOMIC DNA]</scope>
    <source>
        <strain evidence="2 3">MD-104</strain>
    </source>
</reference>
<protein>
    <recommendedName>
        <fullName evidence="4">DUF202 domain-containing protein</fullName>
    </recommendedName>
</protein>
<evidence type="ECO:0000256" key="1">
    <source>
        <dbReference type="SAM" id="Phobius"/>
    </source>
</evidence>
<dbReference type="Proteomes" id="UP000218811">
    <property type="component" value="Unassembled WGS sequence"/>
</dbReference>
<dbReference type="STRING" id="742152.A0A2H3K434"/>
<dbReference type="OrthoDB" id="2555434at2759"/>
<feature type="transmembrane region" description="Helical" evidence="1">
    <location>
        <begin position="69"/>
        <end position="89"/>
    </location>
</feature>